<dbReference type="RefSeq" id="WP_099148451.1">
    <property type="nucleotide sequence ID" value="NZ_PDUD01000002.1"/>
</dbReference>
<dbReference type="OrthoDB" id="1524821at2"/>
<evidence type="ECO:0000256" key="1">
    <source>
        <dbReference type="SAM" id="MobiDB-lite"/>
    </source>
</evidence>
<dbReference type="GO" id="GO:0003677">
    <property type="term" value="F:DNA binding"/>
    <property type="evidence" value="ECO:0007669"/>
    <property type="project" value="UniProtKB-KW"/>
</dbReference>
<proteinExistence type="predicted"/>
<keyword evidence="2" id="KW-0238">DNA-binding</keyword>
<name>A0A2D0NJ75_FLAN2</name>
<dbReference type="InterPro" id="IPR003772">
    <property type="entry name" value="YceD"/>
</dbReference>
<accession>A0A2D0NJ75</accession>
<dbReference type="EMBL" id="PDUD01000002">
    <property type="protein sequence ID" value="PHN08249.1"/>
    <property type="molecule type" value="Genomic_DNA"/>
</dbReference>
<dbReference type="Proteomes" id="UP000223913">
    <property type="component" value="Unassembled WGS sequence"/>
</dbReference>
<evidence type="ECO:0000313" key="2">
    <source>
        <dbReference type="EMBL" id="PHN08249.1"/>
    </source>
</evidence>
<dbReference type="AlphaFoldDB" id="A0A2D0NJ75"/>
<feature type="region of interest" description="Disordered" evidence="1">
    <location>
        <begin position="151"/>
        <end position="175"/>
    </location>
</feature>
<feature type="compositionally biased region" description="Basic and acidic residues" evidence="1">
    <location>
        <begin position="165"/>
        <end position="175"/>
    </location>
</feature>
<organism evidence="2 3">
    <name type="scientific">Flavilitoribacter nigricans (strain ATCC 23147 / DSM 23189 / NBRC 102662 / NCIMB 1420 / SS-2)</name>
    <name type="common">Lewinella nigricans</name>
    <dbReference type="NCBI Taxonomy" id="1122177"/>
    <lineage>
        <taxon>Bacteria</taxon>
        <taxon>Pseudomonadati</taxon>
        <taxon>Bacteroidota</taxon>
        <taxon>Saprospiria</taxon>
        <taxon>Saprospirales</taxon>
        <taxon>Lewinellaceae</taxon>
        <taxon>Flavilitoribacter</taxon>
    </lineage>
</organism>
<reference evidence="2 3" key="1">
    <citation type="submission" date="2017-10" db="EMBL/GenBank/DDBJ databases">
        <title>The draft genome sequence of Lewinella nigricans NBRC 102662.</title>
        <authorList>
            <person name="Wang K."/>
        </authorList>
    </citation>
    <scope>NUCLEOTIDE SEQUENCE [LARGE SCALE GENOMIC DNA]</scope>
    <source>
        <strain evidence="2 3">NBRC 102662</strain>
    </source>
</reference>
<protein>
    <submittedName>
        <fullName evidence="2">DNA-binding protein</fullName>
    </submittedName>
</protein>
<gene>
    <name evidence="2" type="ORF">CRP01_02700</name>
</gene>
<dbReference type="Pfam" id="PF02620">
    <property type="entry name" value="YceD"/>
    <property type="match status" value="1"/>
</dbReference>
<comment type="caution">
    <text evidence="2">The sequence shown here is derived from an EMBL/GenBank/DDBJ whole genome shotgun (WGS) entry which is preliminary data.</text>
</comment>
<evidence type="ECO:0000313" key="3">
    <source>
        <dbReference type="Proteomes" id="UP000223913"/>
    </source>
</evidence>
<keyword evidence="3" id="KW-1185">Reference proteome</keyword>
<sequence length="175" mass="20287">MDALISYTLPVKGLGIGIHRFDYKIDQLFFEHFESSPIREADIDLHLDFDKRIDMYVLDFHISGTVRTECDRCLAPINLPVASEQQLIVKFSHDPGDEEAEIVYVSPDIEQFNIAQYIYEYVVLSLPIIKVYDCQDDDPVPCDEEMLDRLEAEEDEDATPNPIWDELRKLTDNDN</sequence>